<dbReference type="Proteomes" id="UP001529256">
    <property type="component" value="Unassembled WGS sequence"/>
</dbReference>
<keyword evidence="1" id="KW-1133">Transmembrane helix</keyword>
<dbReference type="PANTHER" id="PTHR36435">
    <property type="entry name" value="SLR1288 PROTEIN"/>
    <property type="match status" value="1"/>
</dbReference>
<feature type="transmembrane region" description="Helical" evidence="1">
    <location>
        <begin position="204"/>
        <end position="229"/>
    </location>
</feature>
<proteinExistence type="predicted"/>
<sequence length="293" mass="31265">MEVGIPGEGGEPPAPRYGAGNVVKWLLAAMATAPAYLLAQTLAALVMGIALLTTNVEPLSSFAAFSGLVLAVLWWLYLRPRALLRRDEARPSRPARVAALACALLALGVALQVAISSALSLVLPLFPQVMENYLELMELAGITDEMGLITFVEIAVLAPLAEEALCRGVALEFSLRAFCPEWRSAARPEVPAARFWAANVFQALIFAVMHLNIVQGSYAFFIGLLLGWVMRRTGRLRAAVLLHMAVNAASELMDVLDPLLGGALVPALMVAGIACVVLVRAVACLTAERPRQA</sequence>
<name>A0ABT7V5H7_9ACTN</name>
<comment type="caution">
    <text evidence="3">The sequence shown here is derived from an EMBL/GenBank/DDBJ whole genome shotgun (WGS) entry which is preliminary data.</text>
</comment>
<evidence type="ECO:0000313" key="4">
    <source>
        <dbReference type="Proteomes" id="UP001529256"/>
    </source>
</evidence>
<protein>
    <submittedName>
        <fullName evidence="3">Type II CAAX endopeptidase family protein</fullName>
    </submittedName>
</protein>
<reference evidence="3" key="1">
    <citation type="submission" date="2023-06" db="EMBL/GenBank/DDBJ databases">
        <title>Identification and characterization of horizontal gene transfer across gut microbiota members of farm animals based on homology search.</title>
        <authorList>
            <person name="Schwarzerova J."/>
            <person name="Nykrynova M."/>
            <person name="Jureckova K."/>
            <person name="Cejkova D."/>
            <person name="Rychlik I."/>
        </authorList>
    </citation>
    <scope>NUCLEOTIDE SEQUENCE</scope>
    <source>
        <strain evidence="3">153_Feed</strain>
    </source>
</reference>
<accession>A0ABT7V5H7</accession>
<feature type="transmembrane region" description="Helical" evidence="1">
    <location>
        <begin position="25"/>
        <end position="53"/>
    </location>
</feature>
<gene>
    <name evidence="3" type="ORF">QUW25_09295</name>
</gene>
<dbReference type="Pfam" id="PF02517">
    <property type="entry name" value="Rce1-like"/>
    <property type="match status" value="1"/>
</dbReference>
<feature type="domain" description="CAAX prenyl protease 2/Lysostaphin resistance protein A-like" evidence="2">
    <location>
        <begin position="148"/>
        <end position="248"/>
    </location>
</feature>
<keyword evidence="1" id="KW-0472">Membrane</keyword>
<dbReference type="EMBL" id="JAUDEA010000020">
    <property type="protein sequence ID" value="MDM8271858.1"/>
    <property type="molecule type" value="Genomic_DNA"/>
</dbReference>
<dbReference type="PANTHER" id="PTHR36435:SF1">
    <property type="entry name" value="CAAX AMINO TERMINAL PROTEASE FAMILY PROTEIN"/>
    <property type="match status" value="1"/>
</dbReference>
<keyword evidence="4" id="KW-1185">Reference proteome</keyword>
<evidence type="ECO:0000313" key="3">
    <source>
        <dbReference type="EMBL" id="MDM8271858.1"/>
    </source>
</evidence>
<keyword evidence="1" id="KW-0812">Transmembrane</keyword>
<feature type="transmembrane region" description="Helical" evidence="1">
    <location>
        <begin position="259"/>
        <end position="283"/>
    </location>
</feature>
<feature type="transmembrane region" description="Helical" evidence="1">
    <location>
        <begin position="97"/>
        <end position="126"/>
    </location>
</feature>
<organism evidence="3 4">
    <name type="scientific">Thermophilibacter provencensis</name>
    <dbReference type="NCBI Taxonomy" id="1852386"/>
    <lineage>
        <taxon>Bacteria</taxon>
        <taxon>Bacillati</taxon>
        <taxon>Actinomycetota</taxon>
        <taxon>Coriobacteriia</taxon>
        <taxon>Coriobacteriales</taxon>
        <taxon>Atopobiaceae</taxon>
        <taxon>Thermophilibacter</taxon>
    </lineage>
</organism>
<dbReference type="InterPro" id="IPR052710">
    <property type="entry name" value="CAAX_protease"/>
</dbReference>
<evidence type="ECO:0000259" key="2">
    <source>
        <dbReference type="Pfam" id="PF02517"/>
    </source>
</evidence>
<reference evidence="3" key="2">
    <citation type="submission" date="2023-06" db="EMBL/GenBank/DDBJ databases">
        <authorList>
            <person name="Zeman M."/>
            <person name="Kubasova T."/>
            <person name="Jahodarova E."/>
            <person name="Nykrynova M."/>
            <person name="Rychlik I."/>
        </authorList>
    </citation>
    <scope>NUCLEOTIDE SEQUENCE</scope>
    <source>
        <strain evidence="3">153_Feed</strain>
    </source>
</reference>
<feature type="transmembrane region" description="Helical" evidence="1">
    <location>
        <begin position="59"/>
        <end position="77"/>
    </location>
</feature>
<evidence type="ECO:0000256" key="1">
    <source>
        <dbReference type="SAM" id="Phobius"/>
    </source>
</evidence>
<dbReference type="RefSeq" id="WP_289511934.1">
    <property type="nucleotide sequence ID" value="NZ_JAUDEA010000020.1"/>
</dbReference>
<dbReference type="InterPro" id="IPR003675">
    <property type="entry name" value="Rce1/LyrA-like_dom"/>
</dbReference>